<evidence type="ECO:0000256" key="1">
    <source>
        <dbReference type="SAM" id="SignalP"/>
    </source>
</evidence>
<keyword evidence="1" id="KW-0732">Signal</keyword>
<evidence type="ECO:0000313" key="2">
    <source>
        <dbReference type="EMBL" id="MBW79952.1"/>
    </source>
</evidence>
<feature type="chain" id="PRO_5014831235" evidence="1">
    <location>
        <begin position="16"/>
        <end position="94"/>
    </location>
</feature>
<dbReference type="AlphaFoldDB" id="A0A2M4DQZ7"/>
<dbReference type="EMBL" id="GGFL01015774">
    <property type="protein sequence ID" value="MBW79952.1"/>
    <property type="molecule type" value="Transcribed_RNA"/>
</dbReference>
<proteinExistence type="predicted"/>
<accession>A0A2M4DQZ7</accession>
<feature type="signal peptide" evidence="1">
    <location>
        <begin position="1"/>
        <end position="15"/>
    </location>
</feature>
<name>A0A2M4DQZ7_ANODA</name>
<protein>
    <submittedName>
        <fullName evidence="2">Putative secreted protein</fullName>
    </submittedName>
</protein>
<reference evidence="2" key="1">
    <citation type="submission" date="2018-01" db="EMBL/GenBank/DDBJ databases">
        <title>An insight into the sialome of Amazonian anophelines.</title>
        <authorList>
            <person name="Ribeiro J.M."/>
            <person name="Scarpassa V."/>
            <person name="Calvo E."/>
        </authorList>
    </citation>
    <scope>NUCLEOTIDE SEQUENCE</scope>
</reference>
<organism evidence="2">
    <name type="scientific">Anopheles darlingi</name>
    <name type="common">Mosquito</name>
    <dbReference type="NCBI Taxonomy" id="43151"/>
    <lineage>
        <taxon>Eukaryota</taxon>
        <taxon>Metazoa</taxon>
        <taxon>Ecdysozoa</taxon>
        <taxon>Arthropoda</taxon>
        <taxon>Hexapoda</taxon>
        <taxon>Insecta</taxon>
        <taxon>Pterygota</taxon>
        <taxon>Neoptera</taxon>
        <taxon>Endopterygota</taxon>
        <taxon>Diptera</taxon>
        <taxon>Nematocera</taxon>
        <taxon>Culicoidea</taxon>
        <taxon>Culicidae</taxon>
        <taxon>Anophelinae</taxon>
        <taxon>Anopheles</taxon>
    </lineage>
</organism>
<sequence length="94" mass="10026">MRIATLHSLCPLTSALRVSLIPHTLCVSEVDKGMMLMMGRPTVYRVTPCVPSSSTSSWSSYEPRRPCLVAVVVAATAAAVRDLPRSLLSLLAAG</sequence>